<reference evidence="2" key="1">
    <citation type="submission" date="2023-07" db="EMBL/GenBank/DDBJ databases">
        <title>Whole genome shotgun sequence of Streptomyces spororaveus NBRC 15456.</title>
        <authorList>
            <person name="Komaki H."/>
            <person name="Tamura T."/>
        </authorList>
    </citation>
    <scope>NUCLEOTIDE SEQUENCE [LARGE SCALE GENOMIC DNA]</scope>
    <source>
        <strain evidence="2">NBRC 15456</strain>
    </source>
</reference>
<protein>
    <submittedName>
        <fullName evidence="1">Uncharacterized protein</fullName>
    </submittedName>
</protein>
<sequence length="57" mass="6222">MFDLLRPETVMCPFCKATAADGVVRTLRTGAGSLSVTWHTLNCPHYAADRILAEKEG</sequence>
<dbReference type="RefSeq" id="WP_202203117.1">
    <property type="nucleotide sequence ID" value="NZ_BAAATO010000017.1"/>
</dbReference>
<evidence type="ECO:0000313" key="2">
    <source>
        <dbReference type="Proteomes" id="UP000608522"/>
    </source>
</evidence>
<proteinExistence type="predicted"/>
<keyword evidence="2" id="KW-1185">Reference proteome</keyword>
<dbReference type="Proteomes" id="UP000608522">
    <property type="component" value="Unassembled WGS sequence"/>
</dbReference>
<comment type="caution">
    <text evidence="1">The sequence shown here is derived from an EMBL/GenBank/DDBJ whole genome shotgun (WGS) entry which is preliminary data.</text>
</comment>
<name>A0ABQ3TNX5_9ACTN</name>
<evidence type="ECO:0000313" key="1">
    <source>
        <dbReference type="EMBL" id="GHI82115.1"/>
    </source>
</evidence>
<dbReference type="EMBL" id="BNED01000005">
    <property type="protein sequence ID" value="GHI82115.1"/>
    <property type="molecule type" value="Genomic_DNA"/>
</dbReference>
<accession>A0ABQ3TNX5</accession>
<gene>
    <name evidence="1" type="ORF">Sspor_76760</name>
</gene>
<organism evidence="1 2">
    <name type="scientific">Streptomyces spororaveus</name>
    <dbReference type="NCBI Taxonomy" id="284039"/>
    <lineage>
        <taxon>Bacteria</taxon>
        <taxon>Bacillati</taxon>
        <taxon>Actinomycetota</taxon>
        <taxon>Actinomycetes</taxon>
        <taxon>Kitasatosporales</taxon>
        <taxon>Streptomycetaceae</taxon>
        <taxon>Streptomyces</taxon>
    </lineage>
</organism>